<evidence type="ECO:0000256" key="7">
    <source>
        <dbReference type="RuleBase" id="RU363032"/>
    </source>
</evidence>
<dbReference type="CDD" id="cd06261">
    <property type="entry name" value="TM_PBP2"/>
    <property type="match status" value="1"/>
</dbReference>
<keyword evidence="4 7" id="KW-0812">Transmembrane</keyword>
<dbReference type="AlphaFoldDB" id="A0A317K201"/>
<feature type="region of interest" description="Disordered" evidence="8">
    <location>
        <begin position="1"/>
        <end position="34"/>
    </location>
</feature>
<dbReference type="OrthoDB" id="148827at2"/>
<dbReference type="PROSITE" id="PS50928">
    <property type="entry name" value="ABC_TM1"/>
    <property type="match status" value="1"/>
</dbReference>
<keyword evidence="2 7" id="KW-0813">Transport</keyword>
<evidence type="ECO:0000256" key="2">
    <source>
        <dbReference type="ARBA" id="ARBA00022448"/>
    </source>
</evidence>
<comment type="subcellular location">
    <subcellularLocation>
        <location evidence="1 7">Cell membrane</location>
        <topology evidence="1 7">Multi-pass membrane protein</topology>
    </subcellularLocation>
</comment>
<dbReference type="InterPro" id="IPR035906">
    <property type="entry name" value="MetI-like_sf"/>
</dbReference>
<dbReference type="SUPFAM" id="SSF161098">
    <property type="entry name" value="MetI-like"/>
    <property type="match status" value="1"/>
</dbReference>
<comment type="caution">
    <text evidence="10">The sequence shown here is derived from an EMBL/GenBank/DDBJ whole genome shotgun (WGS) entry which is preliminary data.</text>
</comment>
<evidence type="ECO:0000256" key="3">
    <source>
        <dbReference type="ARBA" id="ARBA00022475"/>
    </source>
</evidence>
<evidence type="ECO:0000313" key="11">
    <source>
        <dbReference type="Proteomes" id="UP000245683"/>
    </source>
</evidence>
<gene>
    <name evidence="10" type="ORF">DLJ46_18270</name>
</gene>
<evidence type="ECO:0000256" key="1">
    <source>
        <dbReference type="ARBA" id="ARBA00004651"/>
    </source>
</evidence>
<keyword evidence="3" id="KW-1003">Cell membrane</keyword>
<proteinExistence type="inferred from homology"/>
<dbReference type="PANTHER" id="PTHR43744:SF12">
    <property type="entry name" value="ABC TRANSPORTER PERMEASE PROTEIN MG189-RELATED"/>
    <property type="match status" value="1"/>
</dbReference>
<feature type="transmembrane region" description="Helical" evidence="7">
    <location>
        <begin position="276"/>
        <end position="297"/>
    </location>
</feature>
<reference evidence="11" key="1">
    <citation type="submission" date="2018-05" db="EMBL/GenBank/DDBJ databases">
        <title>Micromonospora globispora sp. nov. and Micromonospora rugosa sp. nov., isolated from marine sediment.</title>
        <authorList>
            <person name="Carro L."/>
            <person name="Aysel V."/>
            <person name="Cetin D."/>
            <person name="Igual J.M."/>
            <person name="Klenk H.-P."/>
            <person name="Trujillo M.E."/>
            <person name="Sahin N."/>
        </authorList>
    </citation>
    <scope>NUCLEOTIDE SEQUENCE [LARGE SCALE GENOMIC DNA]</scope>
    <source>
        <strain evidence="11">S2904</strain>
    </source>
</reference>
<evidence type="ECO:0000259" key="9">
    <source>
        <dbReference type="PROSITE" id="PS50928"/>
    </source>
</evidence>
<feature type="transmembrane region" description="Helical" evidence="7">
    <location>
        <begin position="177"/>
        <end position="196"/>
    </location>
</feature>
<keyword evidence="11" id="KW-1185">Reference proteome</keyword>
<dbReference type="InterPro" id="IPR000515">
    <property type="entry name" value="MetI-like"/>
</dbReference>
<evidence type="ECO:0000256" key="5">
    <source>
        <dbReference type="ARBA" id="ARBA00022989"/>
    </source>
</evidence>
<evidence type="ECO:0000313" key="10">
    <source>
        <dbReference type="EMBL" id="PWU46314.1"/>
    </source>
</evidence>
<organism evidence="10 11">
    <name type="scientific">Micromonospora globispora</name>
    <dbReference type="NCBI Taxonomy" id="1450148"/>
    <lineage>
        <taxon>Bacteria</taxon>
        <taxon>Bacillati</taxon>
        <taxon>Actinomycetota</taxon>
        <taxon>Actinomycetes</taxon>
        <taxon>Micromonosporales</taxon>
        <taxon>Micromonosporaceae</taxon>
        <taxon>Micromonospora</taxon>
    </lineage>
</organism>
<dbReference type="Gene3D" id="1.10.3720.10">
    <property type="entry name" value="MetI-like"/>
    <property type="match status" value="1"/>
</dbReference>
<dbReference type="PANTHER" id="PTHR43744">
    <property type="entry name" value="ABC TRANSPORTER PERMEASE PROTEIN MG189-RELATED-RELATED"/>
    <property type="match status" value="1"/>
</dbReference>
<dbReference type="GO" id="GO:0005886">
    <property type="term" value="C:plasma membrane"/>
    <property type="evidence" value="ECO:0007669"/>
    <property type="project" value="UniProtKB-SubCell"/>
</dbReference>
<dbReference type="Proteomes" id="UP000245683">
    <property type="component" value="Unassembled WGS sequence"/>
</dbReference>
<protein>
    <submittedName>
        <fullName evidence="10">Sugar ABC transporter permease</fullName>
    </submittedName>
</protein>
<keyword evidence="6 7" id="KW-0472">Membrane</keyword>
<name>A0A317K201_9ACTN</name>
<keyword evidence="5 7" id="KW-1133">Transmembrane helix</keyword>
<feature type="transmembrane region" description="Helical" evidence="7">
    <location>
        <begin position="110"/>
        <end position="131"/>
    </location>
</feature>
<feature type="transmembrane region" description="Helical" evidence="7">
    <location>
        <begin position="143"/>
        <end position="165"/>
    </location>
</feature>
<dbReference type="Pfam" id="PF00528">
    <property type="entry name" value="BPD_transp_1"/>
    <property type="match status" value="1"/>
</dbReference>
<feature type="transmembrane region" description="Helical" evidence="7">
    <location>
        <begin position="43"/>
        <end position="69"/>
    </location>
</feature>
<feature type="transmembrane region" description="Helical" evidence="7">
    <location>
        <begin position="217"/>
        <end position="242"/>
    </location>
</feature>
<feature type="domain" description="ABC transmembrane type-1" evidence="9">
    <location>
        <begin position="106"/>
        <end position="297"/>
    </location>
</feature>
<dbReference type="GO" id="GO:0055085">
    <property type="term" value="P:transmembrane transport"/>
    <property type="evidence" value="ECO:0007669"/>
    <property type="project" value="InterPro"/>
</dbReference>
<comment type="similarity">
    <text evidence="7">Belongs to the binding-protein-dependent transport system permease family.</text>
</comment>
<dbReference type="EMBL" id="QGSV01000222">
    <property type="protein sequence ID" value="PWU46314.1"/>
    <property type="molecule type" value="Genomic_DNA"/>
</dbReference>
<evidence type="ECO:0000256" key="6">
    <source>
        <dbReference type="ARBA" id="ARBA00023136"/>
    </source>
</evidence>
<evidence type="ECO:0000256" key="4">
    <source>
        <dbReference type="ARBA" id="ARBA00022692"/>
    </source>
</evidence>
<evidence type="ECO:0000256" key="8">
    <source>
        <dbReference type="SAM" id="MobiDB-lite"/>
    </source>
</evidence>
<accession>A0A317K201</accession>
<dbReference type="RefSeq" id="WP_109945854.1">
    <property type="nucleotide sequence ID" value="NZ_QGSU01000549.1"/>
</dbReference>
<sequence>MTALTHDSASGGPPRPRGGGVLGRDDLTVPAPRRPRRRTRTEVLLFVARHSIAIALSLMFLAPVVFLVLTSFMTSDQSLTSNLWPASWHPENYADVFTRTPMAKYLLNTAVYAVLATLFMLLSSVPAAYALAKLRWRGRNLTFVAIVCMMMLPPQVTTVPLYLMWANWGLTGSLWPLILPMLLGDAFSIFLLRQFLVTIPDEYLDAARVDGCGEWRALLRVVLPMARPGIAAAAMFQFFYAWNDYYGPLLYTSENESAWTLSLGLASFRSLHAVQWNLLTAATLLTMVPIMLVFFFAQKAFVQGVTLTGVKG</sequence>